<dbReference type="EMBL" id="JABBPN010000020">
    <property type="protein sequence ID" value="NMO97573.1"/>
    <property type="molecule type" value="Genomic_DNA"/>
</dbReference>
<dbReference type="AlphaFoldDB" id="A0A848MC05"/>
<evidence type="ECO:0000313" key="1">
    <source>
        <dbReference type="EMBL" id="NMO97573.1"/>
    </source>
</evidence>
<comment type="caution">
    <text evidence="1">The sequence shown here is derived from an EMBL/GenBank/DDBJ whole genome shotgun (WGS) entry which is preliminary data.</text>
</comment>
<sequence>MVRPGSGRIENQVYSNRVLRSEFDRNWVTTVLRGNFVKYTATADHARIDVLLADGSSKILIFNKGGYVLVGGGGISHYSKPHKAITV</sequence>
<dbReference type="RefSeq" id="WP_169506406.1">
    <property type="nucleotide sequence ID" value="NZ_JABBPN010000020.1"/>
</dbReference>
<gene>
    <name evidence="1" type="ORF">HII30_17550</name>
</gene>
<keyword evidence="2" id="KW-1185">Reference proteome</keyword>
<evidence type="ECO:0000313" key="2">
    <source>
        <dbReference type="Proteomes" id="UP000565468"/>
    </source>
</evidence>
<dbReference type="Proteomes" id="UP000565468">
    <property type="component" value="Unassembled WGS sequence"/>
</dbReference>
<accession>A0A848MC05</accession>
<proteinExistence type="predicted"/>
<reference evidence="1 2" key="1">
    <citation type="submission" date="2020-04" db="EMBL/GenBank/DDBJ databases">
        <title>Paenibacillus algicola sp. nov., a novel marine bacterium producing alginate lyase.</title>
        <authorList>
            <person name="Huang H."/>
        </authorList>
    </citation>
    <scope>NUCLEOTIDE SEQUENCE [LARGE SCALE GENOMIC DNA]</scope>
    <source>
        <strain evidence="1 2">L7-75</strain>
    </source>
</reference>
<name>A0A848MC05_PAELE</name>
<organism evidence="1 2">
    <name type="scientific">Paenibacillus lemnae</name>
    <dbReference type="NCBI Taxonomy" id="1330551"/>
    <lineage>
        <taxon>Bacteria</taxon>
        <taxon>Bacillati</taxon>
        <taxon>Bacillota</taxon>
        <taxon>Bacilli</taxon>
        <taxon>Bacillales</taxon>
        <taxon>Paenibacillaceae</taxon>
        <taxon>Paenibacillus</taxon>
    </lineage>
</organism>
<protein>
    <submittedName>
        <fullName evidence="1">Uncharacterized protein</fullName>
    </submittedName>
</protein>